<sequence length="140" mass="15617">MARIKTTLQAGLALIHGRLAPPAEHSISHHVRQSIFLYLTSTSLPCHTRIYLNLVSSLLRSSPHPCLWNVHSNSRGLPRGAMDKDANHQRSSQPQGPQPESRQQIPGNSFGMRKHNPKNAKALYSARSNTIMRLEIRLAS</sequence>
<reference evidence="2 3" key="1">
    <citation type="journal article" date="2018" name="Proc. Natl. Acad. Sci. U.S.A.">
        <title>Linking secondary metabolites to gene clusters through genome sequencing of six diverse Aspergillus species.</title>
        <authorList>
            <person name="Kaerboelling I."/>
            <person name="Vesth T.C."/>
            <person name="Frisvad J.C."/>
            <person name="Nybo J.L."/>
            <person name="Theobald S."/>
            <person name="Kuo A."/>
            <person name="Bowyer P."/>
            <person name="Matsuda Y."/>
            <person name="Mondo S."/>
            <person name="Lyhne E.K."/>
            <person name="Kogle M.E."/>
            <person name="Clum A."/>
            <person name="Lipzen A."/>
            <person name="Salamov A."/>
            <person name="Ngan C.Y."/>
            <person name="Daum C."/>
            <person name="Chiniquy J."/>
            <person name="Barry K."/>
            <person name="LaButti K."/>
            <person name="Haridas S."/>
            <person name="Simmons B.A."/>
            <person name="Magnuson J.K."/>
            <person name="Mortensen U.H."/>
            <person name="Larsen T.O."/>
            <person name="Grigoriev I.V."/>
            <person name="Baker S.E."/>
            <person name="Andersen M.R."/>
        </authorList>
    </citation>
    <scope>NUCLEOTIDE SEQUENCE [LARGE SCALE GENOMIC DNA]</scope>
    <source>
        <strain evidence="2 3">IBT 24754</strain>
    </source>
</reference>
<dbReference type="RefSeq" id="XP_040757045.1">
    <property type="nucleotide sequence ID" value="XM_040900593.1"/>
</dbReference>
<organism evidence="2 3">
    <name type="scientific">Aspergillus ochraceoroseus IBT 24754</name>
    <dbReference type="NCBI Taxonomy" id="1392256"/>
    <lineage>
        <taxon>Eukaryota</taxon>
        <taxon>Fungi</taxon>
        <taxon>Dikarya</taxon>
        <taxon>Ascomycota</taxon>
        <taxon>Pezizomycotina</taxon>
        <taxon>Eurotiomycetes</taxon>
        <taxon>Eurotiomycetidae</taxon>
        <taxon>Eurotiales</taxon>
        <taxon>Aspergillaceae</taxon>
        <taxon>Aspergillus</taxon>
        <taxon>Aspergillus subgen. Nidulantes</taxon>
    </lineage>
</organism>
<accession>A0A2T5MAT7</accession>
<feature type="region of interest" description="Disordered" evidence="1">
    <location>
        <begin position="70"/>
        <end position="116"/>
    </location>
</feature>
<protein>
    <submittedName>
        <fullName evidence="2">Uncharacterized protein</fullName>
    </submittedName>
</protein>
<name>A0A2T5MAT7_9EURO</name>
<evidence type="ECO:0000256" key="1">
    <source>
        <dbReference type="SAM" id="MobiDB-lite"/>
    </source>
</evidence>
<gene>
    <name evidence="2" type="ORF">P175DRAFT_0554884</name>
</gene>
<evidence type="ECO:0000313" key="3">
    <source>
        <dbReference type="Proteomes" id="UP000244073"/>
    </source>
</evidence>
<dbReference type="Proteomes" id="UP000244073">
    <property type="component" value="Unassembled WGS sequence"/>
</dbReference>
<proteinExistence type="predicted"/>
<dbReference type="AlphaFoldDB" id="A0A2T5MAT7"/>
<feature type="compositionally biased region" description="Polar residues" evidence="1">
    <location>
        <begin position="89"/>
        <end position="107"/>
    </location>
</feature>
<dbReference type="GeneID" id="63817477"/>
<dbReference type="VEuPathDB" id="FungiDB:P175DRAFT_0554884"/>
<dbReference type="EMBL" id="MSFN02000001">
    <property type="protein sequence ID" value="PTU25653.1"/>
    <property type="molecule type" value="Genomic_DNA"/>
</dbReference>
<comment type="caution">
    <text evidence="2">The sequence shown here is derived from an EMBL/GenBank/DDBJ whole genome shotgun (WGS) entry which is preliminary data.</text>
</comment>
<evidence type="ECO:0000313" key="2">
    <source>
        <dbReference type="EMBL" id="PTU25653.1"/>
    </source>
</evidence>